<evidence type="ECO:0000256" key="1">
    <source>
        <dbReference type="SAM" id="Coils"/>
    </source>
</evidence>
<protein>
    <recommendedName>
        <fullName evidence="4">Adenylosuccinate synthase</fullName>
    </recommendedName>
</protein>
<dbReference type="AlphaFoldDB" id="A0A9X8MH46"/>
<organism evidence="2 3">
    <name type="scientific">Pseudomonas lutea</name>
    <dbReference type="NCBI Taxonomy" id="243924"/>
    <lineage>
        <taxon>Bacteria</taxon>
        <taxon>Pseudomonadati</taxon>
        <taxon>Pseudomonadota</taxon>
        <taxon>Gammaproteobacteria</taxon>
        <taxon>Pseudomonadales</taxon>
        <taxon>Pseudomonadaceae</taxon>
        <taxon>Pseudomonas</taxon>
    </lineage>
</organism>
<evidence type="ECO:0000313" key="2">
    <source>
        <dbReference type="EMBL" id="SER37064.1"/>
    </source>
</evidence>
<feature type="coiled-coil region" evidence="1">
    <location>
        <begin position="183"/>
        <end position="217"/>
    </location>
</feature>
<gene>
    <name evidence="2" type="ORF">SAMN05216409_11879</name>
</gene>
<dbReference type="EMBL" id="FOEV01000018">
    <property type="protein sequence ID" value="SER37064.1"/>
    <property type="molecule type" value="Genomic_DNA"/>
</dbReference>
<dbReference type="RefSeq" id="WP_074829704.1">
    <property type="nucleotide sequence ID" value="NZ_FOEV01000018.1"/>
</dbReference>
<accession>A0A9X8MH46</accession>
<proteinExistence type="predicted"/>
<dbReference type="Proteomes" id="UP000183210">
    <property type="component" value="Unassembled WGS sequence"/>
</dbReference>
<evidence type="ECO:0000313" key="3">
    <source>
        <dbReference type="Proteomes" id="UP000183210"/>
    </source>
</evidence>
<comment type="caution">
    <text evidence="2">The sequence shown here is derived from an EMBL/GenBank/DDBJ whole genome shotgun (WGS) entry which is preliminary data.</text>
</comment>
<reference evidence="2 3" key="1">
    <citation type="submission" date="2016-10" db="EMBL/GenBank/DDBJ databases">
        <authorList>
            <person name="Varghese N."/>
            <person name="Submissions S."/>
        </authorList>
    </citation>
    <scope>NUCLEOTIDE SEQUENCE [LARGE SCALE GENOMIC DNA]</scope>
    <source>
        <strain evidence="2 3">LMG 21974</strain>
    </source>
</reference>
<sequence>MKAQRARRLNDHGLTHASLCSLAVTWLKRANSAGGPNCTVAVSEVAGGWGGEIPDAIGFTLAHDGTASTVIEAKVSRSDFLADKKKPHRQAGGMGSWRYFMAPAGLIKPEELPEGWGLIDVTPGGICRVVAGAMKAARKLGYQELRDQQAAWRWEDCNRERETWLLITLLARVGDVEKANQDRRELFRMNKSLHEALEQERERSKALRRELALYQREERMKAPPRKMA</sequence>
<name>A0A9X8MH46_9PSED</name>
<evidence type="ECO:0008006" key="4">
    <source>
        <dbReference type="Google" id="ProtNLM"/>
    </source>
</evidence>
<keyword evidence="1" id="KW-0175">Coiled coil</keyword>